<dbReference type="RefSeq" id="WP_029053864.1">
    <property type="nucleotide sequence ID" value="NZ_CP015108.1"/>
</dbReference>
<protein>
    <submittedName>
        <fullName evidence="2">Uncharacterized protein</fullName>
    </submittedName>
</protein>
<organism evidence="2 3">
    <name type="scientific">Sporosarcina ureae</name>
    <dbReference type="NCBI Taxonomy" id="1571"/>
    <lineage>
        <taxon>Bacteria</taxon>
        <taxon>Bacillati</taxon>
        <taxon>Bacillota</taxon>
        <taxon>Bacilli</taxon>
        <taxon>Bacillales</taxon>
        <taxon>Caryophanaceae</taxon>
        <taxon>Sporosarcina</taxon>
    </lineage>
</organism>
<keyword evidence="3" id="KW-1185">Reference proteome</keyword>
<name>A0ABM6JRW6_SPOUR</name>
<keyword evidence="1" id="KW-0812">Transmembrane</keyword>
<dbReference type="EMBL" id="CP015108">
    <property type="protein sequence ID" value="ARF12918.1"/>
    <property type="molecule type" value="Genomic_DNA"/>
</dbReference>
<reference evidence="2 3" key="1">
    <citation type="submission" date="2016-04" db="EMBL/GenBank/DDBJ databases">
        <title>Comparative Genomics and Epigenetics of Sporosarcina ureae.</title>
        <authorList>
            <person name="Oliver A.S."/>
            <person name="Cooper K.K."/>
        </authorList>
    </citation>
    <scope>NUCLEOTIDE SEQUENCE [LARGE SCALE GENOMIC DNA]</scope>
    <source>
        <strain evidence="2 3">S204</strain>
    </source>
</reference>
<proteinExistence type="predicted"/>
<sequence length="186" mass="20535">MMKTYRLEVYSIKKSTLYIFAICIILLTPMIVFGDVHSGSVGHNDEDDLGEEIGKFMGWMGIALAAVPVALYPAKKIIPMVVRKRKELRNRLVSLLAALRKLHMPIGITVFSIVAWHGVLLFWSEGEFGLVEWIGTISLVAAVIGGMFGASYMKRRKAKPLRDIHIGLLTAAIMIAAVHVLLACNS</sequence>
<keyword evidence="1" id="KW-0472">Membrane</keyword>
<evidence type="ECO:0000313" key="2">
    <source>
        <dbReference type="EMBL" id="ARF12918.1"/>
    </source>
</evidence>
<accession>A0ABM6JRW6</accession>
<feature type="transmembrane region" description="Helical" evidence="1">
    <location>
        <begin position="56"/>
        <end position="74"/>
    </location>
</feature>
<dbReference type="Proteomes" id="UP000192486">
    <property type="component" value="Chromosome"/>
</dbReference>
<keyword evidence="1" id="KW-1133">Transmembrane helix</keyword>
<evidence type="ECO:0000313" key="3">
    <source>
        <dbReference type="Proteomes" id="UP000192486"/>
    </source>
</evidence>
<feature type="transmembrane region" description="Helical" evidence="1">
    <location>
        <begin position="164"/>
        <end position="183"/>
    </location>
</feature>
<feature type="transmembrane region" description="Helical" evidence="1">
    <location>
        <begin position="95"/>
        <end position="118"/>
    </location>
</feature>
<evidence type="ECO:0000256" key="1">
    <source>
        <dbReference type="SAM" id="Phobius"/>
    </source>
</evidence>
<gene>
    <name evidence="2" type="ORF">SporoS204_01240</name>
</gene>
<feature type="transmembrane region" description="Helical" evidence="1">
    <location>
        <begin position="130"/>
        <end position="152"/>
    </location>
</feature>
<feature type="transmembrane region" description="Helical" evidence="1">
    <location>
        <begin position="16"/>
        <end position="36"/>
    </location>
</feature>